<dbReference type="EMBL" id="VOSL01000001">
    <property type="protein sequence ID" value="TXD44750.1"/>
    <property type="molecule type" value="Genomic_DNA"/>
</dbReference>
<feature type="domain" description="AB hydrolase-1" evidence="3">
    <location>
        <begin position="51"/>
        <end position="304"/>
    </location>
</feature>
<evidence type="ECO:0000256" key="2">
    <source>
        <dbReference type="ARBA" id="ARBA00023098"/>
    </source>
</evidence>
<protein>
    <submittedName>
        <fullName evidence="4">Alpha/beta fold hydrolase</fullName>
    </submittedName>
</protein>
<dbReference type="Pfam" id="PF00561">
    <property type="entry name" value="Abhydrolase_1"/>
    <property type="match status" value="1"/>
</dbReference>
<accession>A0A5C6XLQ4</accession>
<dbReference type="InterPro" id="IPR029058">
    <property type="entry name" value="AB_hydrolase_fold"/>
</dbReference>
<dbReference type="GO" id="GO:0016042">
    <property type="term" value="P:lipid catabolic process"/>
    <property type="evidence" value="ECO:0007669"/>
    <property type="project" value="UniProtKB-KW"/>
</dbReference>
<dbReference type="GO" id="GO:0016787">
    <property type="term" value="F:hydrolase activity"/>
    <property type="evidence" value="ECO:0007669"/>
    <property type="project" value="UniProtKB-KW"/>
</dbReference>
<dbReference type="AlphaFoldDB" id="A0A5C6XLQ4"/>
<dbReference type="PANTHER" id="PTHR11005">
    <property type="entry name" value="LYSOSOMAL ACID LIPASE-RELATED"/>
    <property type="match status" value="1"/>
</dbReference>
<comment type="caution">
    <text evidence="4">The sequence shown here is derived from an EMBL/GenBank/DDBJ whole genome shotgun (WGS) entry which is preliminary data.</text>
</comment>
<dbReference type="OrthoDB" id="5487895at2"/>
<dbReference type="Proteomes" id="UP000321046">
    <property type="component" value="Unassembled WGS sequence"/>
</dbReference>
<sequence>MVRPPGLHHLPPARDVPPMQIDVFRLNNGQGWDLQLKRFVDPERLVEGRRPVMMIPGYCMNTFILSYHPGGTSMVSHLVDEGFEVWTANLRGQGDSKRRWPGVEDHGFKELALVDLPAVRDKALTESLLSPDAIDLVGCSLGATVIYAYLGHHPDDHQVGSVISIGGPLRWNQSHPLVRLVLSSPRLAGALPVRGTRHMAKLALPVAKRFPKLLQLYLNSEIIDMSAADELIKTIDDPSRRLTRQIAHWLKARDLVVDGLNISQALYDVEVPVMCVLANQDGIVPPQAALSVLDHIGSRQTRVVRVGDQRYPHAHADLFISHGAKESVFEPMATWLAERYEDAAGGAGTSCKEAVDA</sequence>
<evidence type="ECO:0000256" key="1">
    <source>
        <dbReference type="ARBA" id="ARBA00022963"/>
    </source>
</evidence>
<evidence type="ECO:0000313" key="5">
    <source>
        <dbReference type="Proteomes" id="UP000321046"/>
    </source>
</evidence>
<organism evidence="4 5">
    <name type="scientific">Lujinxingia vulgaris</name>
    <dbReference type="NCBI Taxonomy" id="2600176"/>
    <lineage>
        <taxon>Bacteria</taxon>
        <taxon>Deltaproteobacteria</taxon>
        <taxon>Bradymonadales</taxon>
        <taxon>Lujinxingiaceae</taxon>
        <taxon>Lujinxingia</taxon>
    </lineage>
</organism>
<dbReference type="SUPFAM" id="SSF53474">
    <property type="entry name" value="alpha/beta-Hydrolases"/>
    <property type="match status" value="1"/>
</dbReference>
<dbReference type="Gene3D" id="3.40.50.1820">
    <property type="entry name" value="alpha/beta hydrolase"/>
    <property type="match status" value="1"/>
</dbReference>
<dbReference type="InterPro" id="IPR000073">
    <property type="entry name" value="AB_hydrolase_1"/>
</dbReference>
<reference evidence="4 5" key="1">
    <citation type="submission" date="2019-08" db="EMBL/GenBank/DDBJ databases">
        <title>Bradymonadales sp. TMQ2.</title>
        <authorList>
            <person name="Liang Q."/>
        </authorList>
    </citation>
    <scope>NUCLEOTIDE SEQUENCE [LARGE SCALE GENOMIC DNA]</scope>
    <source>
        <strain evidence="4 5">TMQ2</strain>
    </source>
</reference>
<proteinExistence type="predicted"/>
<keyword evidence="4" id="KW-0378">Hydrolase</keyword>
<keyword evidence="1" id="KW-0442">Lipid degradation</keyword>
<evidence type="ECO:0000259" key="3">
    <source>
        <dbReference type="Pfam" id="PF00561"/>
    </source>
</evidence>
<evidence type="ECO:0000313" key="4">
    <source>
        <dbReference type="EMBL" id="TXD44750.1"/>
    </source>
</evidence>
<gene>
    <name evidence="4" type="ORF">FRC96_00045</name>
</gene>
<name>A0A5C6XLQ4_9DELT</name>
<keyword evidence="2" id="KW-0443">Lipid metabolism</keyword>